<organism evidence="2">
    <name type="scientific">bioreactor metagenome</name>
    <dbReference type="NCBI Taxonomy" id="1076179"/>
    <lineage>
        <taxon>unclassified sequences</taxon>
        <taxon>metagenomes</taxon>
        <taxon>ecological metagenomes</taxon>
    </lineage>
</organism>
<sequence length="140" mass="14755">MVTAGVWVLVPYADLVLRNIIVMPLTFRSAMISTGLVAICGLGLENFTACVFMAQVAAVGIGLRRKLNFKVLLPLIIPAVLMMAALVVMVFSPGNIVRASMVRAQVGESSGFLSKVLPFSAAALSVYANSCSPTCLCTCL</sequence>
<proteinExistence type="predicted"/>
<keyword evidence="1" id="KW-1133">Transmembrane helix</keyword>
<dbReference type="EMBL" id="VSSQ01123009">
    <property type="protein sequence ID" value="MPN54609.1"/>
    <property type="molecule type" value="Genomic_DNA"/>
</dbReference>
<dbReference type="AlphaFoldDB" id="A0A645IW08"/>
<evidence type="ECO:0000313" key="2">
    <source>
        <dbReference type="EMBL" id="MPN54609.1"/>
    </source>
</evidence>
<gene>
    <name evidence="2" type="ORF">SDC9_202280</name>
</gene>
<feature type="transmembrane region" description="Helical" evidence="1">
    <location>
        <begin position="71"/>
        <end position="91"/>
    </location>
</feature>
<accession>A0A645IW08</accession>
<name>A0A645IW08_9ZZZZ</name>
<evidence type="ECO:0000256" key="1">
    <source>
        <dbReference type="SAM" id="Phobius"/>
    </source>
</evidence>
<keyword evidence="1" id="KW-0812">Transmembrane</keyword>
<comment type="caution">
    <text evidence="2">The sequence shown here is derived from an EMBL/GenBank/DDBJ whole genome shotgun (WGS) entry which is preliminary data.</text>
</comment>
<feature type="transmembrane region" description="Helical" evidence="1">
    <location>
        <begin position="34"/>
        <end position="59"/>
    </location>
</feature>
<reference evidence="2" key="1">
    <citation type="submission" date="2019-08" db="EMBL/GenBank/DDBJ databases">
        <authorList>
            <person name="Kucharzyk K."/>
            <person name="Murdoch R.W."/>
            <person name="Higgins S."/>
            <person name="Loffler F."/>
        </authorList>
    </citation>
    <scope>NUCLEOTIDE SEQUENCE</scope>
</reference>
<protein>
    <submittedName>
        <fullName evidence="2">Uncharacterized protein</fullName>
    </submittedName>
</protein>
<keyword evidence="1" id="KW-0472">Membrane</keyword>